<keyword evidence="3" id="KW-1185">Reference proteome</keyword>
<evidence type="ECO:0000313" key="3">
    <source>
        <dbReference type="Proteomes" id="UP001152523"/>
    </source>
</evidence>
<sequence length="104" mass="11290">MIAESINALASCLPEIVVPSLFLILGLSSFTFDLGTEPRCIAGFPILTPNHRSLGILGCLRSLNVGRKAYGIDDGDDLCMCSWTGTIISPHNHLLFKDYKSAHK</sequence>
<dbReference type="EMBL" id="CAMAPF010000060">
    <property type="protein sequence ID" value="CAH9088995.1"/>
    <property type="molecule type" value="Genomic_DNA"/>
</dbReference>
<protein>
    <submittedName>
        <fullName evidence="2">Uncharacterized protein</fullName>
    </submittedName>
</protein>
<dbReference type="EMBL" id="CAMAPF010000012">
    <property type="protein sequence ID" value="CAH9066796.1"/>
    <property type="molecule type" value="Genomic_DNA"/>
</dbReference>
<evidence type="ECO:0000313" key="2">
    <source>
        <dbReference type="EMBL" id="CAH9088995.1"/>
    </source>
</evidence>
<gene>
    <name evidence="2" type="ORF">CEPIT_LOCUS10729</name>
    <name evidence="1" type="ORF">CEPIT_LOCUS2475</name>
</gene>
<evidence type="ECO:0000313" key="1">
    <source>
        <dbReference type="EMBL" id="CAH9066796.1"/>
    </source>
</evidence>
<organism evidence="2 3">
    <name type="scientific">Cuscuta epithymum</name>
    <dbReference type="NCBI Taxonomy" id="186058"/>
    <lineage>
        <taxon>Eukaryota</taxon>
        <taxon>Viridiplantae</taxon>
        <taxon>Streptophyta</taxon>
        <taxon>Embryophyta</taxon>
        <taxon>Tracheophyta</taxon>
        <taxon>Spermatophyta</taxon>
        <taxon>Magnoliopsida</taxon>
        <taxon>eudicotyledons</taxon>
        <taxon>Gunneridae</taxon>
        <taxon>Pentapetalae</taxon>
        <taxon>asterids</taxon>
        <taxon>lamiids</taxon>
        <taxon>Solanales</taxon>
        <taxon>Convolvulaceae</taxon>
        <taxon>Cuscuteae</taxon>
        <taxon>Cuscuta</taxon>
        <taxon>Cuscuta subgen. Cuscuta</taxon>
    </lineage>
</organism>
<accession>A0AAV0D0C4</accession>
<comment type="caution">
    <text evidence="2">The sequence shown here is derived from an EMBL/GenBank/DDBJ whole genome shotgun (WGS) entry which is preliminary data.</text>
</comment>
<name>A0AAV0D0C4_9ASTE</name>
<dbReference type="Proteomes" id="UP001152523">
    <property type="component" value="Unassembled WGS sequence"/>
</dbReference>
<dbReference type="AlphaFoldDB" id="A0AAV0D0C4"/>
<proteinExistence type="predicted"/>
<reference evidence="2" key="1">
    <citation type="submission" date="2022-07" db="EMBL/GenBank/DDBJ databases">
        <authorList>
            <person name="Macas J."/>
            <person name="Novak P."/>
            <person name="Neumann P."/>
        </authorList>
    </citation>
    <scope>NUCLEOTIDE SEQUENCE</scope>
</reference>